<organism evidence="3">
    <name type="scientific">Candidatus Kentrum sp. MB</name>
    <dbReference type="NCBI Taxonomy" id="2138164"/>
    <lineage>
        <taxon>Bacteria</taxon>
        <taxon>Pseudomonadati</taxon>
        <taxon>Pseudomonadota</taxon>
        <taxon>Gammaproteobacteria</taxon>
        <taxon>Candidatus Kentrum</taxon>
    </lineage>
</organism>
<proteinExistence type="predicted"/>
<gene>
    <name evidence="1" type="ORF">BECKMB1821G_GA0114241_100741</name>
    <name evidence="3" type="ORF">BECKMB1821H_GA0114242_101922</name>
    <name evidence="2" type="ORF">BECKMB1821I_GA0114274_101623</name>
</gene>
<accession>A0A451BAH4</accession>
<dbReference type="EMBL" id="CAADGH010000019">
    <property type="protein sequence ID" value="VFK75290.1"/>
    <property type="molecule type" value="Genomic_DNA"/>
</dbReference>
<name>A0A451BAH4_9GAMM</name>
<dbReference type="EMBL" id="CAADFO010000007">
    <property type="protein sequence ID" value="VFK24164.1"/>
    <property type="molecule type" value="Genomic_DNA"/>
</dbReference>
<evidence type="ECO:0000313" key="3">
    <source>
        <dbReference type="EMBL" id="VFK75290.1"/>
    </source>
</evidence>
<protein>
    <submittedName>
        <fullName evidence="3">Uncharacterized protein</fullName>
    </submittedName>
</protein>
<evidence type="ECO:0000313" key="2">
    <source>
        <dbReference type="EMBL" id="VFK30537.1"/>
    </source>
</evidence>
<reference evidence="3" key="1">
    <citation type="submission" date="2019-02" db="EMBL/GenBank/DDBJ databases">
        <authorList>
            <person name="Gruber-Vodicka R. H."/>
            <person name="Seah K. B. B."/>
        </authorList>
    </citation>
    <scope>NUCLEOTIDE SEQUENCE</scope>
    <source>
        <strain evidence="1">BECK_BZ197</strain>
        <strain evidence="3">BECK_BZ198</strain>
        <strain evidence="2">BECK_BZ199</strain>
    </source>
</reference>
<evidence type="ECO:0000313" key="1">
    <source>
        <dbReference type="EMBL" id="VFK24164.1"/>
    </source>
</evidence>
<dbReference type="EMBL" id="CAADFQ010000016">
    <property type="protein sequence ID" value="VFK30537.1"/>
    <property type="molecule type" value="Genomic_DNA"/>
</dbReference>
<dbReference type="AlphaFoldDB" id="A0A451BAH4"/>
<sequence length="210" mass="23950">MPLMLSVRYSRSLEWKLSFKLKILICLFTILFSNPVISNENVSKIVVKVNQSKVNDSVWDGLGGATAGGKFRFGIPTSGPPDIIFCEVHEEGEKCYKRNRDGKVFSNCHNSYDCSFDVNLSSEEIVGMIFIDLDKKNHDLIDAAIFIGSGVTESELNSKRSHWDNKLRKRANEMSATFTEGEVRRRERRLPVCHQAELKCELFQSHISWE</sequence>